<gene>
    <name evidence="1" type="ORF">CCO02nite_31060</name>
</gene>
<accession>A0A511JEM7</accession>
<reference evidence="1 2" key="1">
    <citation type="submission" date="2019-07" db="EMBL/GenBank/DDBJ databases">
        <title>Whole genome shotgun sequence of Cellulomonas composti NBRC 100758.</title>
        <authorList>
            <person name="Hosoyama A."/>
            <person name="Uohara A."/>
            <person name="Ohji S."/>
            <person name="Ichikawa N."/>
        </authorList>
    </citation>
    <scope>NUCLEOTIDE SEQUENCE [LARGE SCALE GENOMIC DNA]</scope>
    <source>
        <strain evidence="1 2">NBRC 100758</strain>
    </source>
</reference>
<dbReference type="OrthoDB" id="3266581at2"/>
<protein>
    <submittedName>
        <fullName evidence="1">Uncharacterized protein</fullName>
    </submittedName>
</protein>
<sequence length="183" mass="19073">MIARDDFRSEFDVALVDRSGGAADHSFAAPGAGARAVELAVEPWSGPTWTAVFAAPEPGVRALTALLGTPSPTGLCVVERGTAFVGDVLEPAGFSVIETRGPVVGAEQLPADEVLLLLTPWSITAVDQSGRRWTSERIATDGLRIDEAGDGWLRGVADPDGDEPRDFALHLATGEVVGGTRIA</sequence>
<evidence type="ECO:0000313" key="2">
    <source>
        <dbReference type="Proteomes" id="UP000321720"/>
    </source>
</evidence>
<dbReference type="Proteomes" id="UP000321720">
    <property type="component" value="Unassembled WGS sequence"/>
</dbReference>
<dbReference type="AlphaFoldDB" id="A0A511JEM7"/>
<evidence type="ECO:0000313" key="1">
    <source>
        <dbReference type="EMBL" id="GEL96448.1"/>
    </source>
</evidence>
<comment type="caution">
    <text evidence="1">The sequence shown here is derived from an EMBL/GenBank/DDBJ whole genome shotgun (WGS) entry which is preliminary data.</text>
</comment>
<dbReference type="EMBL" id="BJWG01000027">
    <property type="protein sequence ID" value="GEL96448.1"/>
    <property type="molecule type" value="Genomic_DNA"/>
</dbReference>
<proteinExistence type="predicted"/>
<name>A0A511JEM7_9CELL</name>
<dbReference type="RefSeq" id="WP_146844084.1">
    <property type="nucleotide sequence ID" value="NZ_BJWG01000027.1"/>
</dbReference>
<keyword evidence="2" id="KW-1185">Reference proteome</keyword>
<organism evidence="1 2">
    <name type="scientific">Cellulomonas composti</name>
    <dbReference type="NCBI Taxonomy" id="266130"/>
    <lineage>
        <taxon>Bacteria</taxon>
        <taxon>Bacillati</taxon>
        <taxon>Actinomycetota</taxon>
        <taxon>Actinomycetes</taxon>
        <taxon>Micrococcales</taxon>
        <taxon>Cellulomonadaceae</taxon>
        <taxon>Cellulomonas</taxon>
    </lineage>
</organism>